<dbReference type="InterPro" id="IPR029308">
    <property type="entry name" value="FANCI_S1"/>
</dbReference>
<dbReference type="VEuPathDB" id="VectorBase:GAUT020400"/>
<reference evidence="2" key="1">
    <citation type="submission" date="2020-05" db="UniProtKB">
        <authorList>
            <consortium name="EnsemblMetazoa"/>
        </authorList>
    </citation>
    <scope>IDENTIFICATION</scope>
    <source>
        <strain evidence="2">TTRI</strain>
    </source>
</reference>
<dbReference type="AlphaFoldDB" id="A0A1A9UZ33"/>
<proteinExistence type="predicted"/>
<accession>A0A1A9UZ33</accession>
<name>A0A1A9UZ33_GLOAU</name>
<dbReference type="STRING" id="7395.A0A1A9UZ33"/>
<dbReference type="Pfam" id="PF14675">
    <property type="entry name" value="FANCI_S1"/>
    <property type="match status" value="1"/>
</dbReference>
<dbReference type="Proteomes" id="UP000078200">
    <property type="component" value="Unassembled WGS sequence"/>
</dbReference>
<protein>
    <submittedName>
        <fullName evidence="2">FANCI_S1 domain-containing protein</fullName>
    </submittedName>
</protein>
<organism evidence="2 3">
    <name type="scientific">Glossina austeni</name>
    <name type="common">Savannah tsetse fly</name>
    <dbReference type="NCBI Taxonomy" id="7395"/>
    <lineage>
        <taxon>Eukaryota</taxon>
        <taxon>Metazoa</taxon>
        <taxon>Ecdysozoa</taxon>
        <taxon>Arthropoda</taxon>
        <taxon>Hexapoda</taxon>
        <taxon>Insecta</taxon>
        <taxon>Pterygota</taxon>
        <taxon>Neoptera</taxon>
        <taxon>Endopterygota</taxon>
        <taxon>Diptera</taxon>
        <taxon>Brachycera</taxon>
        <taxon>Muscomorpha</taxon>
        <taxon>Hippoboscoidea</taxon>
        <taxon>Glossinidae</taxon>
        <taxon>Glossina</taxon>
    </lineage>
</organism>
<evidence type="ECO:0000259" key="1">
    <source>
        <dbReference type="Pfam" id="PF14675"/>
    </source>
</evidence>
<evidence type="ECO:0000313" key="3">
    <source>
        <dbReference type="Proteomes" id="UP000078200"/>
    </source>
</evidence>
<keyword evidence="3" id="KW-1185">Reference proteome</keyword>
<dbReference type="EnsemblMetazoa" id="GAUT020400-RA">
    <property type="protein sequence ID" value="GAUT020400-PA"/>
    <property type="gene ID" value="GAUT020400"/>
</dbReference>
<evidence type="ECO:0000313" key="2">
    <source>
        <dbReference type="EnsemblMetazoa" id="GAUT020400-PA"/>
    </source>
</evidence>
<feature type="domain" description="FANCI solenoid 1" evidence="1">
    <location>
        <begin position="18"/>
        <end position="87"/>
    </location>
</feature>
<sequence length="109" mass="12712">MKKKKREEKKNSVALTPLATLLNKFCGYVQSLASRALPALPYQLFSIWSTARRIIVAILAFDKYFYRFYYKKLFADMNSNSVDFDSILGFYMPYAKSLNDDNEDDKHSD</sequence>